<evidence type="ECO:0008006" key="3">
    <source>
        <dbReference type="Google" id="ProtNLM"/>
    </source>
</evidence>
<organism evidence="1 2">
    <name type="scientific">Hevea brasiliensis</name>
    <name type="common">Para rubber tree</name>
    <name type="synonym">Siphonia brasiliensis</name>
    <dbReference type="NCBI Taxonomy" id="3981"/>
    <lineage>
        <taxon>Eukaryota</taxon>
        <taxon>Viridiplantae</taxon>
        <taxon>Streptophyta</taxon>
        <taxon>Embryophyta</taxon>
        <taxon>Tracheophyta</taxon>
        <taxon>Spermatophyta</taxon>
        <taxon>Magnoliopsida</taxon>
        <taxon>eudicotyledons</taxon>
        <taxon>Gunneridae</taxon>
        <taxon>Pentapetalae</taxon>
        <taxon>rosids</taxon>
        <taxon>fabids</taxon>
        <taxon>Malpighiales</taxon>
        <taxon>Euphorbiaceae</taxon>
        <taxon>Crotonoideae</taxon>
        <taxon>Micrandreae</taxon>
        <taxon>Hevea</taxon>
    </lineage>
</organism>
<accession>A0ABQ9K8L5</accession>
<proteinExistence type="predicted"/>
<evidence type="ECO:0000313" key="1">
    <source>
        <dbReference type="EMBL" id="KAJ9128578.1"/>
    </source>
</evidence>
<sequence>MSIDEYTNKFVELLQYVGQGYDTDKKKARRYTQRLHSRYSLLILATKTQSFHSIVDAVKKMETMAITKGSLKMKSARRFNHLTQTVSSSRTKKDKGGKFGKKQKKNKFWNRIKLGLGIGGGSSSCSDTSDCVRCGKPHRGVYRFRTS</sequence>
<evidence type="ECO:0000313" key="2">
    <source>
        <dbReference type="Proteomes" id="UP001174677"/>
    </source>
</evidence>
<dbReference type="EMBL" id="JARPOI010000514">
    <property type="protein sequence ID" value="KAJ9128578.1"/>
    <property type="molecule type" value="Genomic_DNA"/>
</dbReference>
<protein>
    <recommendedName>
        <fullName evidence="3">Retrotransposon gag domain-containing protein</fullName>
    </recommendedName>
</protein>
<dbReference type="Proteomes" id="UP001174677">
    <property type="component" value="Unassembled WGS sequence"/>
</dbReference>
<gene>
    <name evidence="1" type="ORF">P3X46_034736</name>
</gene>
<name>A0ABQ9K8L5_HEVBR</name>
<keyword evidence="2" id="KW-1185">Reference proteome</keyword>
<comment type="caution">
    <text evidence="1">The sequence shown here is derived from an EMBL/GenBank/DDBJ whole genome shotgun (WGS) entry which is preliminary data.</text>
</comment>
<reference evidence="1 2" key="1">
    <citation type="journal article" date="2023" name="Plant Biotechnol. J.">
        <title>Chromosome-level wild Hevea brasiliensis genome provides new tools for genomic-assisted breeding and valuable loci to elevate rubber yield.</title>
        <authorList>
            <person name="Cheng H."/>
            <person name="Song X."/>
            <person name="Hu Y."/>
            <person name="Wu T."/>
            <person name="Yang Q."/>
            <person name="An Z."/>
            <person name="Feng S."/>
            <person name="Deng Z."/>
            <person name="Wu W."/>
            <person name="Zeng X."/>
            <person name="Tu M."/>
            <person name="Wang X."/>
            <person name="Huang H."/>
        </authorList>
    </citation>
    <scope>NUCLEOTIDE SEQUENCE [LARGE SCALE GENOMIC DNA]</scope>
    <source>
        <strain evidence="1">MT/VB/25A 57/8</strain>
    </source>
</reference>